<evidence type="ECO:0000313" key="6">
    <source>
        <dbReference type="Proteomes" id="UP000240527"/>
    </source>
</evidence>
<accession>A0ABM6TGT7</accession>
<dbReference type="PROSITE" id="PS51891">
    <property type="entry name" value="CENP_V_GFA"/>
    <property type="match status" value="1"/>
</dbReference>
<dbReference type="PANTHER" id="PTHR28620">
    <property type="entry name" value="CENTROMERE PROTEIN V"/>
    <property type="match status" value="1"/>
</dbReference>
<keyword evidence="2" id="KW-0479">Metal-binding</keyword>
<proteinExistence type="inferred from homology"/>
<dbReference type="Pfam" id="PF04828">
    <property type="entry name" value="GFA"/>
    <property type="match status" value="1"/>
</dbReference>
<reference evidence="5 6" key="1">
    <citation type="journal article" date="2015" name="Biotechnol. Bioeng.">
        <title>Genome sequence and phenotypic characterization of Caulobacter segnis.</title>
        <authorList>
            <person name="Patel S."/>
            <person name="Fletcher B."/>
            <person name="Scott D.C."/>
            <person name="Ely B."/>
        </authorList>
    </citation>
    <scope>NUCLEOTIDE SEQUENCE [LARGE SCALE GENOMIC DNA]</scope>
    <source>
        <strain evidence="5 6">TK0059</strain>
    </source>
</reference>
<name>A0ABM6TGT7_9CAUL</name>
<dbReference type="Proteomes" id="UP000240527">
    <property type="component" value="Chromosome"/>
</dbReference>
<protein>
    <submittedName>
        <fullName evidence="5">GFA family protein</fullName>
    </submittedName>
</protein>
<dbReference type="PANTHER" id="PTHR28620:SF1">
    <property type="entry name" value="CENP-V_GFA DOMAIN-CONTAINING PROTEIN"/>
    <property type="match status" value="1"/>
</dbReference>
<dbReference type="InterPro" id="IPR006913">
    <property type="entry name" value="CENP-V/GFA"/>
</dbReference>
<keyword evidence="3" id="KW-0862">Zinc</keyword>
<evidence type="ECO:0000256" key="2">
    <source>
        <dbReference type="ARBA" id="ARBA00022723"/>
    </source>
</evidence>
<gene>
    <name evidence="5" type="ORF">B7G68_11335</name>
</gene>
<dbReference type="Gene3D" id="2.170.150.70">
    <property type="match status" value="1"/>
</dbReference>
<evidence type="ECO:0000259" key="4">
    <source>
        <dbReference type="PROSITE" id="PS51891"/>
    </source>
</evidence>
<organism evidence="5 6">
    <name type="scientific">Caulobacter segnis</name>
    <dbReference type="NCBI Taxonomy" id="88688"/>
    <lineage>
        <taxon>Bacteria</taxon>
        <taxon>Pseudomonadati</taxon>
        <taxon>Pseudomonadota</taxon>
        <taxon>Alphaproteobacteria</taxon>
        <taxon>Caulobacterales</taxon>
        <taxon>Caulobacteraceae</taxon>
        <taxon>Caulobacter</taxon>
    </lineage>
</organism>
<dbReference type="InterPro" id="IPR011057">
    <property type="entry name" value="Mss4-like_sf"/>
</dbReference>
<evidence type="ECO:0000256" key="1">
    <source>
        <dbReference type="ARBA" id="ARBA00005495"/>
    </source>
</evidence>
<evidence type="ECO:0000256" key="3">
    <source>
        <dbReference type="ARBA" id="ARBA00022833"/>
    </source>
</evidence>
<dbReference type="RefSeq" id="WP_013079330.1">
    <property type="nucleotide sequence ID" value="NZ_CP027850.1"/>
</dbReference>
<keyword evidence="6" id="KW-1185">Reference proteome</keyword>
<dbReference type="EMBL" id="CP027850">
    <property type="protein sequence ID" value="AVQ02387.1"/>
    <property type="molecule type" value="Genomic_DNA"/>
</dbReference>
<dbReference type="InterPro" id="IPR052355">
    <property type="entry name" value="CENP-V-like"/>
</dbReference>
<dbReference type="SUPFAM" id="SSF51316">
    <property type="entry name" value="Mss4-like"/>
    <property type="match status" value="1"/>
</dbReference>
<sequence length="116" mass="12542">MARREGGCQCGRVRFAVDVELDGLITCNCSRCGKLGSILAFTGADAFALEKGQDALTEFKFNTDKISHLFCETCGIQAFGRGVAPDGREMIAVNVRCLDDVDLFGLKPQQVDGKSF</sequence>
<feature type="domain" description="CENP-V/GFA" evidence="4">
    <location>
        <begin position="4"/>
        <end position="116"/>
    </location>
</feature>
<comment type="similarity">
    <text evidence="1">Belongs to the Gfa family.</text>
</comment>
<evidence type="ECO:0000313" key="5">
    <source>
        <dbReference type="EMBL" id="AVQ02387.1"/>
    </source>
</evidence>